<evidence type="ECO:0000313" key="1">
    <source>
        <dbReference type="EMBL" id="KIM23075.1"/>
    </source>
</evidence>
<evidence type="ECO:0000313" key="2">
    <source>
        <dbReference type="Proteomes" id="UP000054097"/>
    </source>
</evidence>
<keyword evidence="2" id="KW-1185">Reference proteome</keyword>
<dbReference type="EMBL" id="KN824343">
    <property type="protein sequence ID" value="KIM23075.1"/>
    <property type="molecule type" value="Genomic_DNA"/>
</dbReference>
<organism evidence="1 2">
    <name type="scientific">Serendipita vermifera MAFF 305830</name>
    <dbReference type="NCBI Taxonomy" id="933852"/>
    <lineage>
        <taxon>Eukaryota</taxon>
        <taxon>Fungi</taxon>
        <taxon>Dikarya</taxon>
        <taxon>Basidiomycota</taxon>
        <taxon>Agaricomycotina</taxon>
        <taxon>Agaricomycetes</taxon>
        <taxon>Sebacinales</taxon>
        <taxon>Serendipitaceae</taxon>
        <taxon>Serendipita</taxon>
    </lineage>
</organism>
<dbReference type="Gene3D" id="3.80.10.10">
    <property type="entry name" value="Ribonuclease Inhibitor"/>
    <property type="match status" value="1"/>
</dbReference>
<dbReference type="Proteomes" id="UP000054097">
    <property type="component" value="Unassembled WGS sequence"/>
</dbReference>
<gene>
    <name evidence="1" type="ORF">M408DRAFT_332549</name>
</gene>
<evidence type="ECO:0008006" key="3">
    <source>
        <dbReference type="Google" id="ProtNLM"/>
    </source>
</evidence>
<dbReference type="AlphaFoldDB" id="A0A0C3AEK3"/>
<reference evidence="2" key="2">
    <citation type="submission" date="2015-01" db="EMBL/GenBank/DDBJ databases">
        <title>Evolutionary Origins and Diversification of the Mycorrhizal Mutualists.</title>
        <authorList>
            <consortium name="DOE Joint Genome Institute"/>
            <consortium name="Mycorrhizal Genomics Consortium"/>
            <person name="Kohler A."/>
            <person name="Kuo A."/>
            <person name="Nagy L.G."/>
            <person name="Floudas D."/>
            <person name="Copeland A."/>
            <person name="Barry K.W."/>
            <person name="Cichocki N."/>
            <person name="Veneault-Fourrey C."/>
            <person name="LaButti K."/>
            <person name="Lindquist E.A."/>
            <person name="Lipzen A."/>
            <person name="Lundell T."/>
            <person name="Morin E."/>
            <person name="Murat C."/>
            <person name="Riley R."/>
            <person name="Ohm R."/>
            <person name="Sun H."/>
            <person name="Tunlid A."/>
            <person name="Henrissat B."/>
            <person name="Grigoriev I.V."/>
            <person name="Hibbett D.S."/>
            <person name="Martin F."/>
        </authorList>
    </citation>
    <scope>NUCLEOTIDE SEQUENCE [LARGE SCALE GENOMIC DNA]</scope>
    <source>
        <strain evidence="2">MAFF 305830</strain>
    </source>
</reference>
<dbReference type="OrthoDB" id="10629979at2759"/>
<name>A0A0C3AEK3_SERVB</name>
<sequence>MALAPFTRLTKFSQDGYESLTPSEICLVVHGIPSLREGSFACSVQSEDISLTPTGVKHLTDLRIRFRCVESQNQAEILQQLVKCIAGSSQLRRLELVATGRKPKVLGGDLVLNHILPVHGETLQKLKIPNLHPSNGVLKRTILRCKQLRALWLGISQNMKAQLPILLAASTSLEKIRIYAKGKWDLIYVEALFHQTCQSLSVFKVCATSGYQRRKSVWKSQWEYDSLLKQPVRKVLGPTAIQYP</sequence>
<dbReference type="HOGENOM" id="CLU_099557_0_0_1"/>
<accession>A0A0C3AEK3</accession>
<proteinExistence type="predicted"/>
<reference evidence="1 2" key="1">
    <citation type="submission" date="2014-04" db="EMBL/GenBank/DDBJ databases">
        <authorList>
            <consortium name="DOE Joint Genome Institute"/>
            <person name="Kuo A."/>
            <person name="Zuccaro A."/>
            <person name="Kohler A."/>
            <person name="Nagy L.G."/>
            <person name="Floudas D."/>
            <person name="Copeland A."/>
            <person name="Barry K.W."/>
            <person name="Cichocki N."/>
            <person name="Veneault-Fourrey C."/>
            <person name="LaButti K."/>
            <person name="Lindquist E.A."/>
            <person name="Lipzen A."/>
            <person name="Lundell T."/>
            <person name="Morin E."/>
            <person name="Murat C."/>
            <person name="Sun H."/>
            <person name="Tunlid A."/>
            <person name="Henrissat B."/>
            <person name="Grigoriev I.V."/>
            <person name="Hibbett D.S."/>
            <person name="Martin F."/>
            <person name="Nordberg H.P."/>
            <person name="Cantor M.N."/>
            <person name="Hua S.X."/>
        </authorList>
    </citation>
    <scope>NUCLEOTIDE SEQUENCE [LARGE SCALE GENOMIC DNA]</scope>
    <source>
        <strain evidence="1 2">MAFF 305830</strain>
    </source>
</reference>
<dbReference type="InterPro" id="IPR032675">
    <property type="entry name" value="LRR_dom_sf"/>
</dbReference>
<protein>
    <recommendedName>
        <fullName evidence="3">F-box domain-containing protein</fullName>
    </recommendedName>
</protein>